<dbReference type="EMBL" id="QGML01001914">
    <property type="protein sequence ID" value="TVY88135.1"/>
    <property type="molecule type" value="Genomic_DNA"/>
</dbReference>
<accession>A0A559M5A9</accession>
<gene>
    <name evidence="2" type="ORF">LAWI1_G005220</name>
</gene>
<comment type="caution">
    <text evidence="2">The sequence shown here is derived from an EMBL/GenBank/DDBJ whole genome shotgun (WGS) entry which is preliminary data.</text>
</comment>
<dbReference type="AlphaFoldDB" id="A0A559M5A9"/>
<evidence type="ECO:0000313" key="2">
    <source>
        <dbReference type="EMBL" id="TVY88135.1"/>
    </source>
</evidence>
<name>A0A559M5A9_9HELO</name>
<dbReference type="Proteomes" id="UP000315522">
    <property type="component" value="Unassembled WGS sequence"/>
</dbReference>
<feature type="transmembrane region" description="Helical" evidence="1">
    <location>
        <begin position="29"/>
        <end position="50"/>
    </location>
</feature>
<keyword evidence="1" id="KW-0472">Membrane</keyword>
<feature type="transmembrane region" description="Helical" evidence="1">
    <location>
        <begin position="100"/>
        <end position="119"/>
    </location>
</feature>
<protein>
    <submittedName>
        <fullName evidence="2">Uncharacterized protein</fullName>
    </submittedName>
</protein>
<reference evidence="2 3" key="1">
    <citation type="submission" date="2018-05" db="EMBL/GenBank/DDBJ databases">
        <title>Genome sequencing and assembly of the regulated plant pathogen Lachnellula willkommii and related sister species for the development of diagnostic species identification markers.</title>
        <authorList>
            <person name="Giroux E."/>
            <person name="Bilodeau G."/>
        </authorList>
    </citation>
    <scope>NUCLEOTIDE SEQUENCE [LARGE SCALE GENOMIC DNA]</scope>
    <source>
        <strain evidence="2 3">CBS 172.35</strain>
    </source>
</reference>
<keyword evidence="1" id="KW-1133">Transmembrane helix</keyword>
<evidence type="ECO:0000313" key="3">
    <source>
        <dbReference type="Proteomes" id="UP000315522"/>
    </source>
</evidence>
<feature type="transmembrane region" description="Helical" evidence="1">
    <location>
        <begin position="125"/>
        <end position="146"/>
    </location>
</feature>
<evidence type="ECO:0000256" key="1">
    <source>
        <dbReference type="SAM" id="Phobius"/>
    </source>
</evidence>
<feature type="transmembrane region" description="Helical" evidence="1">
    <location>
        <begin position="62"/>
        <end position="88"/>
    </location>
</feature>
<sequence>MVQRASEAQAKAWAALPSRTEMAIRRISSVFLMGALLTILTPFRPFSWIIPTDGPELLDAFLAPVLIIGALFFQWRIAGVVAPFTVEVLDNAFIYKHDNYWPLAFFQVVLAVAVGYGQNEICRRFAAVGSVAGLWLIGWFCTPLRYKLEAWEHLKWIWTWMAFEQGTRLMQGARGGRRRY</sequence>
<organism evidence="2 3">
    <name type="scientific">Lachnellula willkommii</name>
    <dbReference type="NCBI Taxonomy" id="215461"/>
    <lineage>
        <taxon>Eukaryota</taxon>
        <taxon>Fungi</taxon>
        <taxon>Dikarya</taxon>
        <taxon>Ascomycota</taxon>
        <taxon>Pezizomycotina</taxon>
        <taxon>Leotiomycetes</taxon>
        <taxon>Helotiales</taxon>
        <taxon>Lachnaceae</taxon>
        <taxon>Lachnellula</taxon>
    </lineage>
</organism>
<keyword evidence="1" id="KW-0812">Transmembrane</keyword>
<keyword evidence="3" id="KW-1185">Reference proteome</keyword>
<proteinExistence type="predicted"/>